<organism evidence="1 2">
    <name type="scientific">Muriicola marianensis</name>
    <dbReference type="NCBI Taxonomy" id="1324801"/>
    <lineage>
        <taxon>Bacteria</taxon>
        <taxon>Pseudomonadati</taxon>
        <taxon>Bacteroidota</taxon>
        <taxon>Flavobacteriia</taxon>
        <taxon>Flavobacteriales</taxon>
        <taxon>Flavobacteriaceae</taxon>
        <taxon>Muriicola</taxon>
    </lineage>
</organism>
<gene>
    <name evidence="1" type="ORF">GCM10011361_13930</name>
</gene>
<sequence>MKLLSVLSAFLILFQSVNISLGDLSGMDEFLEHASFHKEQYGDNLLVFISKHYGELKAEHEKNHQEEQHEHEKLPFQHQSCTHHLANVCVLFSSGPDKVKVDGESEESANYYYLQSDSAGFRSGIFQPPRKA</sequence>
<comment type="caution">
    <text evidence="1">The sequence shown here is derived from an EMBL/GenBank/DDBJ whole genome shotgun (WGS) entry which is preliminary data.</text>
</comment>
<proteinExistence type="predicted"/>
<name>A0ABQ1QVI8_9FLAO</name>
<evidence type="ECO:0000313" key="2">
    <source>
        <dbReference type="Proteomes" id="UP000625780"/>
    </source>
</evidence>
<keyword evidence="2" id="KW-1185">Reference proteome</keyword>
<evidence type="ECO:0000313" key="1">
    <source>
        <dbReference type="EMBL" id="GGD48358.1"/>
    </source>
</evidence>
<dbReference type="EMBL" id="BMFH01000001">
    <property type="protein sequence ID" value="GGD48358.1"/>
    <property type="molecule type" value="Genomic_DNA"/>
</dbReference>
<protein>
    <submittedName>
        <fullName evidence="1">Uncharacterized protein</fullName>
    </submittedName>
</protein>
<accession>A0ABQ1QVI8</accession>
<dbReference type="Proteomes" id="UP000625780">
    <property type="component" value="Unassembled WGS sequence"/>
</dbReference>
<dbReference type="RefSeq" id="WP_188369956.1">
    <property type="nucleotide sequence ID" value="NZ_BMFH01000001.1"/>
</dbReference>
<reference evidence="2" key="1">
    <citation type="journal article" date="2019" name="Int. J. Syst. Evol. Microbiol.">
        <title>The Global Catalogue of Microorganisms (GCM) 10K type strain sequencing project: providing services to taxonomists for standard genome sequencing and annotation.</title>
        <authorList>
            <consortium name="The Broad Institute Genomics Platform"/>
            <consortium name="The Broad Institute Genome Sequencing Center for Infectious Disease"/>
            <person name="Wu L."/>
            <person name="Ma J."/>
        </authorList>
    </citation>
    <scope>NUCLEOTIDE SEQUENCE [LARGE SCALE GENOMIC DNA]</scope>
    <source>
        <strain evidence="2">CGMCC 1.12606</strain>
    </source>
</reference>